<keyword evidence="1" id="KW-0472">Membrane</keyword>
<dbReference type="GO" id="GO:0008320">
    <property type="term" value="F:protein transmembrane transporter activity"/>
    <property type="evidence" value="ECO:0007669"/>
    <property type="project" value="TreeGrafter"/>
</dbReference>
<evidence type="ECO:0000256" key="1">
    <source>
        <dbReference type="SAM" id="Phobius"/>
    </source>
</evidence>
<dbReference type="InterPro" id="IPR036869">
    <property type="entry name" value="J_dom_sf"/>
</dbReference>
<dbReference type="GO" id="GO:0003723">
    <property type="term" value="F:RNA binding"/>
    <property type="evidence" value="ECO:0007669"/>
    <property type="project" value="TreeGrafter"/>
</dbReference>
<feature type="transmembrane region" description="Helical" evidence="1">
    <location>
        <begin position="70"/>
        <end position="88"/>
    </location>
</feature>
<dbReference type="Gene3D" id="1.10.287.110">
    <property type="entry name" value="DnaJ domain"/>
    <property type="match status" value="1"/>
</dbReference>
<accession>A0A1D2ABV1</accession>
<dbReference type="Pfam" id="PF00226">
    <property type="entry name" value="DnaJ"/>
    <property type="match status" value="1"/>
</dbReference>
<protein>
    <recommendedName>
        <fullName evidence="2">J domain-containing protein</fullName>
    </recommendedName>
</protein>
<dbReference type="PROSITE" id="PS50076">
    <property type="entry name" value="DNAJ_2"/>
    <property type="match status" value="1"/>
</dbReference>
<dbReference type="GO" id="GO:0006620">
    <property type="term" value="P:post-translational protein targeting to endoplasmic reticulum membrane"/>
    <property type="evidence" value="ECO:0007669"/>
    <property type="project" value="TreeGrafter"/>
</dbReference>
<gene>
    <name evidence="3" type="ORF">g.57605</name>
</gene>
<reference evidence="3" key="1">
    <citation type="submission" date="2015-08" db="EMBL/GenBank/DDBJ databases">
        <authorList>
            <person name="Babu N.S."/>
            <person name="Beckwith C.J."/>
            <person name="Beseler K.G."/>
            <person name="Brison A."/>
            <person name="Carone J.V."/>
            <person name="Caskin T.P."/>
            <person name="Diamond M."/>
            <person name="Durham M.E."/>
            <person name="Foxe J.M."/>
            <person name="Go M."/>
            <person name="Henderson B.A."/>
            <person name="Jones I.B."/>
            <person name="McGettigan J.A."/>
            <person name="Micheletti S.J."/>
            <person name="Nasrallah M.E."/>
            <person name="Ortiz D."/>
            <person name="Piller C.R."/>
            <person name="Privatt S.R."/>
            <person name="Schneider S.L."/>
            <person name="Sharp S."/>
            <person name="Smith T.C."/>
            <person name="Stanton J.D."/>
            <person name="Ullery H.E."/>
            <person name="Wilson R.J."/>
            <person name="Serrano M.G."/>
            <person name="Buck G."/>
            <person name="Lee V."/>
            <person name="Wang Y."/>
            <person name="Carvalho R."/>
            <person name="Voegtly L."/>
            <person name="Shi R."/>
            <person name="Duckworth R."/>
            <person name="Johnson A."/>
            <person name="Loviza R."/>
            <person name="Walstead R."/>
            <person name="Shah Z."/>
            <person name="Kiflezghi M."/>
            <person name="Wade K."/>
            <person name="Ball S.L."/>
            <person name="Bradley K.W."/>
            <person name="Asai D.J."/>
            <person name="Bowman C.A."/>
            <person name="Russell D.A."/>
            <person name="Pope W.H."/>
            <person name="Jacobs-Sera D."/>
            <person name="Hendrix R.W."/>
            <person name="Hatfull G.F."/>
        </authorList>
    </citation>
    <scope>NUCLEOTIDE SEQUENCE</scope>
</reference>
<dbReference type="GO" id="GO:0006614">
    <property type="term" value="P:SRP-dependent cotranslational protein targeting to membrane"/>
    <property type="evidence" value="ECO:0007669"/>
    <property type="project" value="TreeGrafter"/>
</dbReference>
<dbReference type="GO" id="GO:0031207">
    <property type="term" value="C:Sec62/Sec63 complex"/>
    <property type="evidence" value="ECO:0007669"/>
    <property type="project" value="TreeGrafter"/>
</dbReference>
<dbReference type="InterPro" id="IPR001623">
    <property type="entry name" value="DnaJ_domain"/>
</dbReference>
<dbReference type="PRINTS" id="PR00625">
    <property type="entry name" value="JDOMAIN"/>
</dbReference>
<keyword evidence="1" id="KW-1133">Transmembrane helix</keyword>
<dbReference type="PANTHER" id="PTHR24075:SF0">
    <property type="entry name" value="TRANSLOCATION PROTEIN SEC63 HOMOLOG"/>
    <property type="match status" value="1"/>
</dbReference>
<sequence>MPAEGEVSMIFFALAFGAVLGPYTFYRLRAGPIRFKKIAPQGRKQRRDAQNQTPVAPPTPAFKLLVEHHLTILWVLFALLLWQAWGSLRTMAPFDPYNTLGVPHNAGEAQIKQAYRSLSLQYHPDKNPDPEATKYFASHITKAYETLTDPVKFANWQEYGHPDGMQDYDESVAMPKWMNAKSKAGSTLMMLSMLGLIIVLPLGLVMRHLMQYE</sequence>
<proteinExistence type="predicted"/>
<evidence type="ECO:0000313" key="3">
    <source>
        <dbReference type="EMBL" id="JAT76638.1"/>
    </source>
</evidence>
<dbReference type="CDD" id="cd06257">
    <property type="entry name" value="DnaJ"/>
    <property type="match status" value="1"/>
</dbReference>
<dbReference type="PANTHER" id="PTHR24075">
    <property type="entry name" value="SEC63 DOMAIN-CONTAINING"/>
    <property type="match status" value="1"/>
</dbReference>
<dbReference type="EMBL" id="GDKF01001984">
    <property type="protein sequence ID" value="JAT76638.1"/>
    <property type="molecule type" value="Transcribed_RNA"/>
</dbReference>
<dbReference type="AlphaFoldDB" id="A0A1D2ABV1"/>
<organism evidence="3">
    <name type="scientific">Auxenochlorella protothecoides</name>
    <name type="common">Green microalga</name>
    <name type="synonym">Chlorella protothecoides</name>
    <dbReference type="NCBI Taxonomy" id="3075"/>
    <lineage>
        <taxon>Eukaryota</taxon>
        <taxon>Viridiplantae</taxon>
        <taxon>Chlorophyta</taxon>
        <taxon>core chlorophytes</taxon>
        <taxon>Trebouxiophyceae</taxon>
        <taxon>Chlorellales</taxon>
        <taxon>Chlorellaceae</taxon>
        <taxon>Auxenochlorella</taxon>
    </lineage>
</organism>
<name>A0A1D2ABV1_AUXPR</name>
<dbReference type="SMART" id="SM00271">
    <property type="entry name" value="DnaJ"/>
    <property type="match status" value="1"/>
</dbReference>
<feature type="transmembrane region" description="Helical" evidence="1">
    <location>
        <begin position="184"/>
        <end position="205"/>
    </location>
</feature>
<feature type="domain" description="J" evidence="2">
    <location>
        <begin position="95"/>
        <end position="160"/>
    </location>
</feature>
<evidence type="ECO:0000259" key="2">
    <source>
        <dbReference type="PROSITE" id="PS50076"/>
    </source>
</evidence>
<dbReference type="SUPFAM" id="SSF46565">
    <property type="entry name" value="Chaperone J-domain"/>
    <property type="match status" value="1"/>
</dbReference>
<feature type="transmembrane region" description="Helical" evidence="1">
    <location>
        <begin position="6"/>
        <end position="26"/>
    </location>
</feature>
<keyword evidence="1" id="KW-0812">Transmembrane</keyword>